<protein>
    <recommendedName>
        <fullName evidence="2">PEGA domain-containing protein</fullName>
    </recommendedName>
</protein>
<proteinExistence type="predicted"/>
<accession>A0A1G2EHN9</accession>
<sequence>MTKKTRTILFGTCVFLFALITPSIILYSQGYRIDFNPLPGGKIIVQTGGLYFKVLPAGADVYLNAKFKDKTAFFGNSLLIENLLPKTYQVEIKKQGYHTWQKTLEVKEAQVTEAKNIILFPAKPDFTLINQAIPKITANATSSDKKKVIEKPNDYEIWVFFPEKEEKIFLTRFSGKINRVFWLTDDYLIFNVGDKIKIAEIDSRDTLNVIDLVEFNNPEIFWSQKDKKLYVLSLGNRYLLDNLLP</sequence>
<feature type="transmembrane region" description="Helical" evidence="1">
    <location>
        <begin position="7"/>
        <end position="27"/>
    </location>
</feature>
<dbReference type="AlphaFoldDB" id="A0A1G2EHN9"/>
<keyword evidence="1" id="KW-1133">Transmembrane helix</keyword>
<dbReference type="STRING" id="1801672.A2896_02680"/>
<organism evidence="3 4">
    <name type="scientific">Candidatus Nealsonbacteria bacterium RIFCSPLOWO2_01_FULL_43_32</name>
    <dbReference type="NCBI Taxonomy" id="1801672"/>
    <lineage>
        <taxon>Bacteria</taxon>
        <taxon>Candidatus Nealsoniibacteriota</taxon>
    </lineage>
</organism>
<evidence type="ECO:0000313" key="4">
    <source>
        <dbReference type="Proteomes" id="UP000178647"/>
    </source>
</evidence>
<gene>
    <name evidence="3" type="ORF">A2896_02680</name>
</gene>
<comment type="caution">
    <text evidence="3">The sequence shown here is derived from an EMBL/GenBank/DDBJ whole genome shotgun (WGS) entry which is preliminary data.</text>
</comment>
<keyword evidence="1" id="KW-0472">Membrane</keyword>
<keyword evidence="1" id="KW-0812">Transmembrane</keyword>
<reference evidence="3 4" key="1">
    <citation type="journal article" date="2016" name="Nat. Commun.">
        <title>Thousands of microbial genomes shed light on interconnected biogeochemical processes in an aquifer system.</title>
        <authorList>
            <person name="Anantharaman K."/>
            <person name="Brown C.T."/>
            <person name="Hug L.A."/>
            <person name="Sharon I."/>
            <person name="Castelle C.J."/>
            <person name="Probst A.J."/>
            <person name="Thomas B.C."/>
            <person name="Singh A."/>
            <person name="Wilkins M.J."/>
            <person name="Karaoz U."/>
            <person name="Brodie E.L."/>
            <person name="Williams K.H."/>
            <person name="Hubbard S.S."/>
            <person name="Banfield J.F."/>
        </authorList>
    </citation>
    <scope>NUCLEOTIDE SEQUENCE [LARGE SCALE GENOMIC DNA]</scope>
</reference>
<name>A0A1G2EHN9_9BACT</name>
<dbReference type="EMBL" id="MHMH01000006">
    <property type="protein sequence ID" value="OGZ24758.1"/>
    <property type="molecule type" value="Genomic_DNA"/>
</dbReference>
<feature type="domain" description="PEGA" evidence="2">
    <location>
        <begin position="56"/>
        <end position="114"/>
    </location>
</feature>
<dbReference type="Pfam" id="PF08308">
    <property type="entry name" value="PEGA"/>
    <property type="match status" value="1"/>
</dbReference>
<evidence type="ECO:0000313" key="3">
    <source>
        <dbReference type="EMBL" id="OGZ24758.1"/>
    </source>
</evidence>
<dbReference type="InterPro" id="IPR013229">
    <property type="entry name" value="PEGA"/>
</dbReference>
<dbReference type="Proteomes" id="UP000178647">
    <property type="component" value="Unassembled WGS sequence"/>
</dbReference>
<evidence type="ECO:0000256" key="1">
    <source>
        <dbReference type="SAM" id="Phobius"/>
    </source>
</evidence>
<evidence type="ECO:0000259" key="2">
    <source>
        <dbReference type="Pfam" id="PF08308"/>
    </source>
</evidence>